<dbReference type="Pfam" id="PF00400">
    <property type="entry name" value="WD40"/>
    <property type="match status" value="2"/>
</dbReference>
<dbReference type="InterPro" id="IPR001680">
    <property type="entry name" value="WD40_rpt"/>
</dbReference>
<organism evidence="1 2">
    <name type="scientific">Opisthorchis viverrini</name>
    <name type="common">Southeast Asian liver fluke</name>
    <dbReference type="NCBI Taxonomy" id="6198"/>
    <lineage>
        <taxon>Eukaryota</taxon>
        <taxon>Metazoa</taxon>
        <taxon>Spiralia</taxon>
        <taxon>Lophotrochozoa</taxon>
        <taxon>Platyhelminthes</taxon>
        <taxon>Trematoda</taxon>
        <taxon>Digenea</taxon>
        <taxon>Opisthorchiida</taxon>
        <taxon>Opisthorchiata</taxon>
        <taxon>Opisthorchiidae</taxon>
        <taxon>Opisthorchis</taxon>
    </lineage>
</organism>
<dbReference type="SUPFAM" id="SSF50978">
    <property type="entry name" value="WD40 repeat-like"/>
    <property type="match status" value="1"/>
</dbReference>
<dbReference type="EMBL" id="KL597117">
    <property type="protein sequence ID" value="KER19921.1"/>
    <property type="molecule type" value="Genomic_DNA"/>
</dbReference>
<name>A0A074YYP7_OPIVI</name>
<dbReference type="OrthoDB" id="10251741at2759"/>
<evidence type="ECO:0000313" key="1">
    <source>
        <dbReference type="EMBL" id="KER19921.1"/>
    </source>
</evidence>
<dbReference type="GeneID" id="20325579"/>
<dbReference type="KEGG" id="ovi:T265_11411"/>
<sequence length="466" mass="51559">MLVKRFVLRLTLAGFLELNGFVGRQRNTSLPPTSMTTAKKHSSSEIEPTCIGSGKFIHTFDLKSEALTVRLAPEKDYCAVGQCDGCLLLLPTPNMRKKCVRLELQADEGLPCTDLAFIPRRSELRRLISVYASGFIRIWQFTETGKGSLWKTWRETEVKPDGEGDDDGVTKYNQILCLGVSPDSKRFVTGGSDTIVRVYDILRRSAGRLLIPSIRTDNTVAQNSHTNRVTSLVYHPRGAKDAALAHIFFSASWDGTVQGWDDRTCGSLWQYAGTSVAGSDGLCVDSTRNLLISGSFKHDKVLSQVWQARMFGASENRNTMVNMDKPLSTILQDANSPPVQIYVVRPSPDNEFLVFGGTNCNMIKLIQSATMRQLALVTNLPVGVYSADICVDAADKKRFLVSFTNGKKVYLLLQLALVTNLPVGVYSADICVDAADKKRFLVSFTNGKKVYLLLVDPRHPNFSETP</sequence>
<keyword evidence="2" id="KW-1185">Reference proteome</keyword>
<gene>
    <name evidence="1" type="ORF">T265_11411</name>
</gene>
<evidence type="ECO:0000313" key="2">
    <source>
        <dbReference type="Proteomes" id="UP000054324"/>
    </source>
</evidence>
<dbReference type="InterPro" id="IPR036322">
    <property type="entry name" value="WD40_repeat_dom_sf"/>
</dbReference>
<dbReference type="PANTHER" id="PTHR47822:SF2">
    <property type="entry name" value="F-BOX AND WD-40 DOMAIN PROTEIN 7"/>
    <property type="match status" value="1"/>
</dbReference>
<dbReference type="STRING" id="6198.A0A074YYP7"/>
<accession>A0A074YYP7</accession>
<dbReference type="Proteomes" id="UP000054324">
    <property type="component" value="Unassembled WGS sequence"/>
</dbReference>
<dbReference type="CTD" id="20325579"/>
<dbReference type="RefSeq" id="XP_009176324.1">
    <property type="nucleotide sequence ID" value="XM_009178060.1"/>
</dbReference>
<dbReference type="PANTHER" id="PTHR47822">
    <property type="entry name" value="CARBOHYDRATE BINDING DOMAIN CONTAINING PROTEIN"/>
    <property type="match status" value="1"/>
</dbReference>
<dbReference type="InterPro" id="IPR015943">
    <property type="entry name" value="WD40/YVTN_repeat-like_dom_sf"/>
</dbReference>
<proteinExistence type="predicted"/>
<dbReference type="Gene3D" id="2.130.10.10">
    <property type="entry name" value="YVTN repeat-like/Quinoprotein amine dehydrogenase"/>
    <property type="match status" value="2"/>
</dbReference>
<reference evidence="1 2" key="1">
    <citation type="submission" date="2013-11" db="EMBL/GenBank/DDBJ databases">
        <title>Opisthorchis viverrini - life in the bile duct.</title>
        <authorList>
            <person name="Young N.D."/>
            <person name="Nagarajan N."/>
            <person name="Lin S.J."/>
            <person name="Korhonen P.K."/>
            <person name="Jex A.R."/>
            <person name="Hall R.S."/>
            <person name="Safavi-Hemami H."/>
            <person name="Kaewkong W."/>
            <person name="Bertrand D."/>
            <person name="Gao S."/>
            <person name="Seet Q."/>
            <person name="Wongkham S."/>
            <person name="Teh B.T."/>
            <person name="Wongkham C."/>
            <person name="Intapan P.M."/>
            <person name="Maleewong W."/>
            <person name="Yang X."/>
            <person name="Hu M."/>
            <person name="Wang Z."/>
            <person name="Hofmann A."/>
            <person name="Sternberg P.W."/>
            <person name="Tan P."/>
            <person name="Wang J."/>
            <person name="Gasser R.B."/>
        </authorList>
    </citation>
    <scope>NUCLEOTIDE SEQUENCE [LARGE SCALE GENOMIC DNA]</scope>
</reference>
<dbReference type="SMART" id="SM00320">
    <property type="entry name" value="WD40"/>
    <property type="match status" value="4"/>
</dbReference>
<protein>
    <submittedName>
        <fullName evidence="1">Uncharacterized protein</fullName>
    </submittedName>
</protein>
<dbReference type="AlphaFoldDB" id="A0A074YYP7"/>